<evidence type="ECO:0000259" key="3">
    <source>
        <dbReference type="Pfam" id="PF00294"/>
    </source>
</evidence>
<protein>
    <submittedName>
        <fullName evidence="4">D-beta-D-heptose 7-phosphate kinase/D-beta-D-heptose 1-phosphate adenosyltransferase</fullName>
        <ecNumber evidence="4">2.7.1.167</ecNumber>
        <ecNumber evidence="4">2.7.7.70</ecNumber>
    </submittedName>
</protein>
<dbReference type="RefSeq" id="WP_184202769.1">
    <property type="nucleotide sequence ID" value="NZ_JACHGW010000005.1"/>
</dbReference>
<evidence type="ECO:0000256" key="2">
    <source>
        <dbReference type="ARBA" id="ARBA00022777"/>
    </source>
</evidence>
<dbReference type="EC" id="2.7.1.167" evidence="4"/>
<keyword evidence="2 4" id="KW-0418">Kinase</keyword>
<dbReference type="GO" id="GO:0016773">
    <property type="term" value="F:phosphotransferase activity, alcohol group as acceptor"/>
    <property type="evidence" value="ECO:0007669"/>
    <property type="project" value="InterPro"/>
</dbReference>
<reference evidence="4 5" key="1">
    <citation type="submission" date="2020-08" db="EMBL/GenBank/DDBJ databases">
        <title>Genomic Encyclopedia of Type Strains, Phase IV (KMG-IV): sequencing the most valuable type-strain genomes for metagenomic binning, comparative biology and taxonomic classification.</title>
        <authorList>
            <person name="Goeker M."/>
        </authorList>
    </citation>
    <scope>NUCLEOTIDE SEQUENCE [LARGE SCALE GENOMIC DNA]</scope>
    <source>
        <strain evidence="4 5">DSM 23562</strain>
    </source>
</reference>
<dbReference type="Pfam" id="PF00294">
    <property type="entry name" value="PfkB"/>
    <property type="match status" value="1"/>
</dbReference>
<dbReference type="Proteomes" id="UP000520814">
    <property type="component" value="Unassembled WGS sequence"/>
</dbReference>
<dbReference type="AlphaFoldDB" id="A0A7W9W965"/>
<dbReference type="EC" id="2.7.7.70" evidence="4"/>
<dbReference type="SUPFAM" id="SSF53613">
    <property type="entry name" value="Ribokinase-like"/>
    <property type="match status" value="1"/>
</dbReference>
<dbReference type="CDD" id="cd01172">
    <property type="entry name" value="RfaE_like"/>
    <property type="match status" value="1"/>
</dbReference>
<dbReference type="GO" id="GO:0005829">
    <property type="term" value="C:cytosol"/>
    <property type="evidence" value="ECO:0007669"/>
    <property type="project" value="TreeGrafter"/>
</dbReference>
<keyword evidence="5" id="KW-1185">Reference proteome</keyword>
<sequence length="330" mass="34878">MMRDELLTILENFPGKRVLVVGDLMADEHIWGHVNRISPEAPVPIVEVERETFVPGGAANTAAQLVAFEATVFVAGVVGDDAAGGKLREALTTLGADVRAVVTATDRPTTRKTRVTAGSYQGAQQIVRVDREKRAPLTPETEAVLLAACEALLDQGCDALLFSDYLKGVLTETLVARLTAAARARGIVVTANPKPASVGFYKDADLIQLNRKEADEASRTTLFESLDDTLFHEAGARLREALEVRNLLVTRGARGLTVFEPERFVDVGAVPVEVFDGTGAGDSTIAGITMGLAAGGTIEQAVRLGNASGGAVVRHVGVVTARRDEVAALL</sequence>
<evidence type="ECO:0000313" key="5">
    <source>
        <dbReference type="Proteomes" id="UP000520814"/>
    </source>
</evidence>
<organism evidence="4 5">
    <name type="scientific">Armatimonas rosea</name>
    <dbReference type="NCBI Taxonomy" id="685828"/>
    <lineage>
        <taxon>Bacteria</taxon>
        <taxon>Bacillati</taxon>
        <taxon>Armatimonadota</taxon>
        <taxon>Armatimonadia</taxon>
        <taxon>Armatimonadales</taxon>
        <taxon>Armatimonadaceae</taxon>
        <taxon>Armatimonas</taxon>
    </lineage>
</organism>
<keyword evidence="1 4" id="KW-0808">Transferase</keyword>
<keyword evidence="4" id="KW-0548">Nucleotidyltransferase</keyword>
<gene>
    <name evidence="4" type="ORF">HNQ39_004783</name>
</gene>
<name>A0A7W9W965_ARMRO</name>
<dbReference type="Gene3D" id="3.40.1190.20">
    <property type="match status" value="1"/>
</dbReference>
<dbReference type="PANTHER" id="PTHR46969:SF1">
    <property type="entry name" value="BIFUNCTIONAL PROTEIN HLDE"/>
    <property type="match status" value="1"/>
</dbReference>
<dbReference type="EMBL" id="JACHGW010000005">
    <property type="protein sequence ID" value="MBB6052951.1"/>
    <property type="molecule type" value="Genomic_DNA"/>
</dbReference>
<proteinExistence type="predicted"/>
<dbReference type="InterPro" id="IPR011611">
    <property type="entry name" value="PfkB_dom"/>
</dbReference>
<dbReference type="InterPro" id="IPR029056">
    <property type="entry name" value="Ribokinase-like"/>
</dbReference>
<dbReference type="PANTHER" id="PTHR46969">
    <property type="entry name" value="BIFUNCTIONAL PROTEIN HLDE"/>
    <property type="match status" value="1"/>
</dbReference>
<dbReference type="GO" id="GO:0033785">
    <property type="term" value="F:heptose 7-phosphate kinase activity"/>
    <property type="evidence" value="ECO:0007669"/>
    <property type="project" value="UniProtKB-EC"/>
</dbReference>
<dbReference type="InterPro" id="IPR011913">
    <property type="entry name" value="RfaE_dom_I"/>
</dbReference>
<accession>A0A7W9W965</accession>
<evidence type="ECO:0000313" key="4">
    <source>
        <dbReference type="EMBL" id="MBB6052951.1"/>
    </source>
</evidence>
<evidence type="ECO:0000256" key="1">
    <source>
        <dbReference type="ARBA" id="ARBA00022679"/>
    </source>
</evidence>
<dbReference type="GO" id="GO:0033786">
    <property type="term" value="F:heptose-1-phosphate adenylyltransferase activity"/>
    <property type="evidence" value="ECO:0007669"/>
    <property type="project" value="TreeGrafter"/>
</dbReference>
<comment type="caution">
    <text evidence="4">The sequence shown here is derived from an EMBL/GenBank/DDBJ whole genome shotgun (WGS) entry which is preliminary data.</text>
</comment>
<feature type="domain" description="Carbohydrate kinase PfkB" evidence="3">
    <location>
        <begin position="17"/>
        <end position="320"/>
    </location>
</feature>